<sequence>MSTIVGLIIIIGAIVLLVKQYETRMVLICSGFLLALAAGNPLAAFDAFSSRMVTPVFIKSICSVMGFAIAMKITKCDQHLIHLLAGGLKKVRFALIPGAAIVTAMINTSLISAAGVSAAVGAIFIPLLISLGVHPVIAGASVLAGTMGSLLSPGLSGNAFVAKLADVKPIEIVSAHSIATIFAIITGAIVLAIVAHLKKEDKGYVPADDDFKVAENLKVNPAFAIVPLIPVLLLLFFNNDAVRLAIPWAKSIQVPHAMLFGAALGIALTRTSPSIAVKGFFDGMGKGYGDIVGIIIAAAVFVSGMNALGLVDEFNAMLAKSESIASISAALGPFFFAVMTGSGEAASLAFNEAVTPFAANYNMTIINMGSLVNIGAALGRTMSPIAGATIICASLAKANPLTIAKRNIPGMLAAVAVAYIFLSFIL</sequence>
<feature type="transmembrane region" description="Helical" evidence="8">
    <location>
        <begin position="56"/>
        <end position="74"/>
    </location>
</feature>
<feature type="transmembrane region" description="Helical" evidence="8">
    <location>
        <begin position="323"/>
        <end position="350"/>
    </location>
</feature>
<comment type="subcellular location">
    <subcellularLocation>
        <location evidence="1">Cell membrane</location>
        <topology evidence="1">Multi-pass membrane protein</topology>
    </subcellularLocation>
</comment>
<dbReference type="InterPro" id="IPR004669">
    <property type="entry name" value="C4_dicarb_anaerob_car"/>
</dbReference>
<feature type="transmembrane region" description="Helical" evidence="8">
    <location>
        <begin position="95"/>
        <end position="125"/>
    </location>
</feature>
<keyword evidence="7 8" id="KW-0472">Membrane</keyword>
<feature type="transmembrane region" description="Helical" evidence="8">
    <location>
        <begin position="257"/>
        <end position="276"/>
    </location>
</feature>
<dbReference type="GO" id="GO:0015556">
    <property type="term" value="F:C4-dicarboxylate transmembrane transporter activity"/>
    <property type="evidence" value="ECO:0007669"/>
    <property type="project" value="InterPro"/>
</dbReference>
<dbReference type="OrthoDB" id="1675518at2"/>
<evidence type="ECO:0000256" key="2">
    <source>
        <dbReference type="ARBA" id="ARBA00005275"/>
    </source>
</evidence>
<accession>A0A1H3X487</accession>
<evidence type="ECO:0000256" key="6">
    <source>
        <dbReference type="ARBA" id="ARBA00022989"/>
    </source>
</evidence>
<keyword evidence="10" id="KW-1185">Reference proteome</keyword>
<feature type="transmembrane region" description="Helical" evidence="8">
    <location>
        <begin position="25"/>
        <end position="44"/>
    </location>
</feature>
<feature type="transmembrane region" description="Helical" evidence="8">
    <location>
        <begin position="137"/>
        <end position="161"/>
    </location>
</feature>
<evidence type="ECO:0000256" key="3">
    <source>
        <dbReference type="ARBA" id="ARBA00022448"/>
    </source>
</evidence>
<evidence type="ECO:0000313" key="9">
    <source>
        <dbReference type="EMBL" id="SDZ94207.1"/>
    </source>
</evidence>
<feature type="transmembrane region" description="Helical" evidence="8">
    <location>
        <begin position="173"/>
        <end position="197"/>
    </location>
</feature>
<dbReference type="RefSeq" id="WP_092344995.1">
    <property type="nucleotide sequence ID" value="NZ_FNQN01000002.1"/>
</dbReference>
<comment type="similarity">
    <text evidence="2">Belongs to the DcuC/DcuD transporter (TC 2.A.61) family.</text>
</comment>
<evidence type="ECO:0000256" key="5">
    <source>
        <dbReference type="ARBA" id="ARBA00022692"/>
    </source>
</evidence>
<feature type="transmembrane region" description="Helical" evidence="8">
    <location>
        <begin position="288"/>
        <end position="311"/>
    </location>
</feature>
<dbReference type="Pfam" id="PF03606">
    <property type="entry name" value="DcuC"/>
    <property type="match status" value="1"/>
</dbReference>
<organism evidence="9 10">
    <name type="scientific">Desulfuromusa kysingii</name>
    <dbReference type="NCBI Taxonomy" id="37625"/>
    <lineage>
        <taxon>Bacteria</taxon>
        <taxon>Pseudomonadati</taxon>
        <taxon>Thermodesulfobacteriota</taxon>
        <taxon>Desulfuromonadia</taxon>
        <taxon>Desulfuromonadales</taxon>
        <taxon>Geopsychrobacteraceae</taxon>
        <taxon>Desulfuromusa</taxon>
    </lineage>
</organism>
<name>A0A1H3X487_9BACT</name>
<dbReference type="InterPro" id="IPR018385">
    <property type="entry name" value="C4_dicarb_anaerob_car-like"/>
</dbReference>
<dbReference type="AlphaFoldDB" id="A0A1H3X487"/>
<keyword evidence="6 8" id="KW-1133">Transmembrane helix</keyword>
<evidence type="ECO:0000256" key="8">
    <source>
        <dbReference type="SAM" id="Phobius"/>
    </source>
</evidence>
<keyword evidence="5 8" id="KW-0812">Transmembrane</keyword>
<reference evidence="9 10" key="1">
    <citation type="submission" date="2016-10" db="EMBL/GenBank/DDBJ databases">
        <authorList>
            <person name="de Groot N.N."/>
        </authorList>
    </citation>
    <scope>NUCLEOTIDE SEQUENCE [LARGE SCALE GENOMIC DNA]</scope>
    <source>
        <strain evidence="9 10">DSM 7343</strain>
    </source>
</reference>
<feature type="transmembrane region" description="Helical" evidence="8">
    <location>
        <begin position="408"/>
        <end position="425"/>
    </location>
</feature>
<dbReference type="STRING" id="37625.SAMN05660420_00817"/>
<evidence type="ECO:0000256" key="4">
    <source>
        <dbReference type="ARBA" id="ARBA00022475"/>
    </source>
</evidence>
<dbReference type="NCBIfam" id="NF037994">
    <property type="entry name" value="DcuC_1"/>
    <property type="match status" value="1"/>
</dbReference>
<keyword evidence="4" id="KW-1003">Cell membrane</keyword>
<dbReference type="GO" id="GO:0005886">
    <property type="term" value="C:plasma membrane"/>
    <property type="evidence" value="ECO:0007669"/>
    <property type="project" value="UniProtKB-SubCell"/>
</dbReference>
<evidence type="ECO:0000256" key="7">
    <source>
        <dbReference type="ARBA" id="ARBA00023136"/>
    </source>
</evidence>
<protein>
    <submittedName>
        <fullName evidence="9">C4-dicarboxylate transporter, DcuC family</fullName>
    </submittedName>
</protein>
<evidence type="ECO:0000313" key="10">
    <source>
        <dbReference type="Proteomes" id="UP000199409"/>
    </source>
</evidence>
<dbReference type="Proteomes" id="UP000199409">
    <property type="component" value="Unassembled WGS sequence"/>
</dbReference>
<keyword evidence="3" id="KW-0813">Transport</keyword>
<evidence type="ECO:0000256" key="1">
    <source>
        <dbReference type="ARBA" id="ARBA00004651"/>
    </source>
</evidence>
<gene>
    <name evidence="9" type="ORF">SAMN05660420_00817</name>
</gene>
<feature type="transmembrane region" description="Helical" evidence="8">
    <location>
        <begin position="217"/>
        <end position="237"/>
    </location>
</feature>
<proteinExistence type="inferred from homology"/>
<dbReference type="PANTHER" id="PTHR42002">
    <property type="entry name" value="ANAEROBIC C4-DICARBOXYLATE TRANSPORTER DCUC-RELATED"/>
    <property type="match status" value="1"/>
</dbReference>
<dbReference type="PANTHER" id="PTHR42002:SF2">
    <property type="entry name" value="ANAEROBIC C4-DICARBOXYLATE TRANSPORTER DCUC-RELATED"/>
    <property type="match status" value="1"/>
</dbReference>
<dbReference type="EMBL" id="FNQN01000002">
    <property type="protein sequence ID" value="SDZ94207.1"/>
    <property type="molecule type" value="Genomic_DNA"/>
</dbReference>